<dbReference type="Gene3D" id="1.10.287.950">
    <property type="entry name" value="Methyl-accepting chemotaxis protein"/>
    <property type="match status" value="1"/>
</dbReference>
<dbReference type="PRINTS" id="PR00260">
    <property type="entry name" value="CHEMTRNSDUCR"/>
</dbReference>
<evidence type="ECO:0000256" key="3">
    <source>
        <dbReference type="PROSITE-ProRule" id="PRU00284"/>
    </source>
</evidence>
<evidence type="ECO:0000256" key="2">
    <source>
        <dbReference type="ARBA" id="ARBA00029447"/>
    </source>
</evidence>
<organism evidence="7">
    <name type="scientific">Magnetospirillum gryphiswaldense</name>
    <dbReference type="NCBI Taxonomy" id="55518"/>
    <lineage>
        <taxon>Bacteria</taxon>
        <taxon>Pseudomonadati</taxon>
        <taxon>Pseudomonadota</taxon>
        <taxon>Alphaproteobacteria</taxon>
        <taxon>Rhodospirillales</taxon>
        <taxon>Rhodospirillaceae</taxon>
        <taxon>Magnetospirillum</taxon>
    </lineage>
</organism>
<dbReference type="Pfam" id="PF00672">
    <property type="entry name" value="HAMP"/>
    <property type="match status" value="1"/>
</dbReference>
<name>A4TXG0_9PROT</name>
<feature type="domain" description="Methyl-accepting transducer" evidence="5">
    <location>
        <begin position="304"/>
        <end position="533"/>
    </location>
</feature>
<dbReference type="RefSeq" id="WP_106003304.1">
    <property type="nucleotide sequence ID" value="NZ_CP027527.1"/>
</dbReference>
<dbReference type="EMBL" id="CU459003">
    <property type="protein sequence ID" value="CAM75317.1"/>
    <property type="molecule type" value="Genomic_DNA"/>
</dbReference>
<dbReference type="GO" id="GO:0007165">
    <property type="term" value="P:signal transduction"/>
    <property type="evidence" value="ECO:0007669"/>
    <property type="project" value="UniProtKB-KW"/>
</dbReference>
<keyword evidence="4" id="KW-1133">Transmembrane helix</keyword>
<dbReference type="PANTHER" id="PTHR32089">
    <property type="entry name" value="METHYL-ACCEPTING CHEMOTAXIS PROTEIN MCPB"/>
    <property type="match status" value="1"/>
</dbReference>
<keyword evidence="1 3" id="KW-0807">Transducer</keyword>
<keyword evidence="4" id="KW-0812">Transmembrane</keyword>
<evidence type="ECO:0000256" key="4">
    <source>
        <dbReference type="SAM" id="Phobius"/>
    </source>
</evidence>
<evidence type="ECO:0000313" key="7">
    <source>
        <dbReference type="EMBL" id="CAM75317.1"/>
    </source>
</evidence>
<dbReference type="PROSITE" id="PS50111">
    <property type="entry name" value="CHEMOTAXIS_TRANSDUC_2"/>
    <property type="match status" value="1"/>
</dbReference>
<evidence type="ECO:0000259" key="6">
    <source>
        <dbReference type="PROSITE" id="PS50885"/>
    </source>
</evidence>
<sequence>MALTIKSRLALLWALAVAGLAIMGLIVLNTHDSMESSSRETHNRIEDLGVLSMLNDDLIRLTLAAMDSIIDREQGSIAPDRLVLIEQLSANLKANGRKAAAVADTPAEKAALVGLEQNLDHLLRLIGTDLRRAIESKADKSEFDRLDDEIDQASGKVEEPLAFVNESLGKELDGAIREQEETAAKALRNGIVIFCISLAVLSLLSLWLVRSIIGPLGRLTSTMDVLADGKRDVQIPGVEAQDEVGAMARSVEVFRQGLLQADSLQAEQEKSKEQAEVQRRQGLLHLAESFERDVSGVVGTVAQSAEQMKTTAETLADSSDESGRTVTALASAAQQTAGNVETVAAASEELAASIAEISRQLAASSVEAANAARDAQHVNQLAGSLAEVAQRIGNVVGLITEIASQTNLLALNATIEAARAGEAGKGFAVVANEVKSLANQTSKATTEISAQVSQVQSASSQVVAGIAGISGTIDQISGIAAGVAGAVEEQGAATAEIARSIQQAAAGTAEVTRNVERMTQVVEQVSIGASQVLDAAHTLIGNSATLSSQVDNFLTEVRGS</sequence>
<dbReference type="GO" id="GO:0016020">
    <property type="term" value="C:membrane"/>
    <property type="evidence" value="ECO:0007669"/>
    <property type="project" value="InterPro"/>
</dbReference>
<dbReference type="GO" id="GO:0006935">
    <property type="term" value="P:chemotaxis"/>
    <property type="evidence" value="ECO:0007669"/>
    <property type="project" value="InterPro"/>
</dbReference>
<gene>
    <name evidence="7" type="ORF">MGR_1637</name>
</gene>
<dbReference type="Pfam" id="PF00015">
    <property type="entry name" value="MCPsignal"/>
    <property type="match status" value="1"/>
</dbReference>
<dbReference type="SMART" id="SM00283">
    <property type="entry name" value="MA"/>
    <property type="match status" value="1"/>
</dbReference>
<reference evidence="7" key="1">
    <citation type="journal article" date="2007" name="J. Bacteriol.">
        <title>Comparative genome analysis of four magnetotactic bacteria reveals a complex set of group-specific genes implicated in magnetosome biomineralization and function.</title>
        <authorList>
            <person name="Richter M."/>
            <person name="Kube M."/>
            <person name="Bazylinski D.A."/>
            <person name="Lombardot T."/>
            <person name="Gloeckner F.O."/>
            <person name="Reinhardt R."/>
            <person name="Schueler D."/>
        </authorList>
    </citation>
    <scope>NUCLEOTIDE SEQUENCE</scope>
    <source>
        <strain evidence="7">MSR-1</strain>
    </source>
</reference>
<dbReference type="GO" id="GO:0004888">
    <property type="term" value="F:transmembrane signaling receptor activity"/>
    <property type="evidence" value="ECO:0007669"/>
    <property type="project" value="InterPro"/>
</dbReference>
<dbReference type="PANTHER" id="PTHR32089:SF112">
    <property type="entry name" value="LYSOZYME-LIKE PROTEIN-RELATED"/>
    <property type="match status" value="1"/>
</dbReference>
<dbReference type="CDD" id="cd06225">
    <property type="entry name" value="HAMP"/>
    <property type="match status" value="1"/>
</dbReference>
<dbReference type="InterPro" id="IPR004090">
    <property type="entry name" value="Chemotax_Me-accpt_rcpt"/>
</dbReference>
<dbReference type="Gene3D" id="6.10.340.10">
    <property type="match status" value="1"/>
</dbReference>
<dbReference type="PROSITE" id="PS50885">
    <property type="entry name" value="HAMP"/>
    <property type="match status" value="1"/>
</dbReference>
<dbReference type="SUPFAM" id="SSF58104">
    <property type="entry name" value="Methyl-accepting chemotaxis protein (MCP) signaling domain"/>
    <property type="match status" value="1"/>
</dbReference>
<dbReference type="InterPro" id="IPR004089">
    <property type="entry name" value="MCPsignal_dom"/>
</dbReference>
<dbReference type="SMART" id="SM00304">
    <property type="entry name" value="HAMP"/>
    <property type="match status" value="1"/>
</dbReference>
<accession>A4TXG0</accession>
<protein>
    <submittedName>
        <fullName evidence="7">Methyl-accepting chemotaxis protein</fullName>
    </submittedName>
</protein>
<comment type="similarity">
    <text evidence="2">Belongs to the methyl-accepting chemotaxis (MCP) protein family.</text>
</comment>
<proteinExistence type="inferred from homology"/>
<feature type="transmembrane region" description="Helical" evidence="4">
    <location>
        <begin position="191"/>
        <end position="209"/>
    </location>
</feature>
<dbReference type="AlphaFoldDB" id="A4TXG0"/>
<evidence type="ECO:0000256" key="1">
    <source>
        <dbReference type="ARBA" id="ARBA00023224"/>
    </source>
</evidence>
<feature type="domain" description="HAMP" evidence="6">
    <location>
        <begin position="210"/>
        <end position="263"/>
    </location>
</feature>
<dbReference type="InterPro" id="IPR003660">
    <property type="entry name" value="HAMP_dom"/>
</dbReference>
<evidence type="ECO:0000259" key="5">
    <source>
        <dbReference type="PROSITE" id="PS50111"/>
    </source>
</evidence>
<keyword evidence="4" id="KW-0472">Membrane</keyword>